<organism evidence="2 3">
    <name type="scientific">Pedobacter steynii</name>
    <dbReference type="NCBI Taxonomy" id="430522"/>
    <lineage>
        <taxon>Bacteria</taxon>
        <taxon>Pseudomonadati</taxon>
        <taxon>Bacteroidota</taxon>
        <taxon>Sphingobacteriia</taxon>
        <taxon>Sphingobacteriales</taxon>
        <taxon>Sphingobacteriaceae</taxon>
        <taxon>Pedobacter</taxon>
    </lineage>
</organism>
<proteinExistence type="predicted"/>
<dbReference type="Proteomes" id="UP000183200">
    <property type="component" value="Unassembled WGS sequence"/>
</dbReference>
<protein>
    <submittedName>
        <fullName evidence="2">Uncharacterized protein</fullName>
    </submittedName>
</protein>
<feature type="transmembrane region" description="Helical" evidence="1">
    <location>
        <begin position="43"/>
        <end position="60"/>
    </location>
</feature>
<dbReference type="AlphaFoldDB" id="A0A1H0JVM1"/>
<sequence length="177" mass="20520">MKNYPTKISIAALDKEVKIKSFAQFSSVTRNDELVAFAQKANFSWPVIIMGALSIIFYFVDGSMLALFSFNMFLLLLIFIWNYKYNFLKKPLLRIGKAGITYRNSCYAWEDIQGLICAEEFDEDRRLFNSIYIKLSYNNSLKKIDISGLSKPAEEVIHYISSFQGMLEPEKVQELKF</sequence>
<keyword evidence="3" id="KW-1185">Reference proteome</keyword>
<dbReference type="EMBL" id="FNGY01000015">
    <property type="protein sequence ID" value="SDO47609.1"/>
    <property type="molecule type" value="Genomic_DNA"/>
</dbReference>
<gene>
    <name evidence="2" type="ORF">SAMN05421820_11588</name>
</gene>
<dbReference type="OrthoDB" id="760258at2"/>
<feature type="transmembrane region" description="Helical" evidence="1">
    <location>
        <begin position="66"/>
        <end position="83"/>
    </location>
</feature>
<accession>A0A1H0JVM1</accession>
<keyword evidence="1" id="KW-1133">Transmembrane helix</keyword>
<dbReference type="RefSeq" id="WP_074612632.1">
    <property type="nucleotide sequence ID" value="NZ_FNGY01000015.1"/>
</dbReference>
<evidence type="ECO:0000313" key="3">
    <source>
        <dbReference type="Proteomes" id="UP000183200"/>
    </source>
</evidence>
<name>A0A1H0JVM1_9SPHI</name>
<evidence type="ECO:0000313" key="2">
    <source>
        <dbReference type="EMBL" id="SDO47609.1"/>
    </source>
</evidence>
<keyword evidence="1" id="KW-0472">Membrane</keyword>
<reference evidence="3" key="1">
    <citation type="submission" date="2016-10" db="EMBL/GenBank/DDBJ databases">
        <authorList>
            <person name="Varghese N."/>
            <person name="Submissions S."/>
        </authorList>
    </citation>
    <scope>NUCLEOTIDE SEQUENCE [LARGE SCALE GENOMIC DNA]</scope>
    <source>
        <strain evidence="3">DSM 19110</strain>
    </source>
</reference>
<keyword evidence="1" id="KW-0812">Transmembrane</keyword>
<evidence type="ECO:0000256" key="1">
    <source>
        <dbReference type="SAM" id="Phobius"/>
    </source>
</evidence>